<evidence type="ECO:0000313" key="6">
    <source>
        <dbReference type="EMBL" id="EIA14431.1"/>
    </source>
</evidence>
<dbReference type="Pfam" id="PF07681">
    <property type="entry name" value="DoxX"/>
    <property type="match status" value="1"/>
</dbReference>
<accession>A0ABC9Q0Q8</accession>
<comment type="caution">
    <text evidence="6">The sequence shown here is derived from an EMBL/GenBank/DDBJ whole genome shotgun (WGS) entry which is preliminary data.</text>
</comment>
<dbReference type="PANTHER" id="PTHR39157">
    <property type="entry name" value="INTEGRAL MEMBRANE PROTEIN-RELATED"/>
    <property type="match status" value="1"/>
</dbReference>
<dbReference type="PANTHER" id="PTHR39157:SF1">
    <property type="entry name" value="DOXX FAMILY PROTEIN"/>
    <property type="match status" value="1"/>
</dbReference>
<evidence type="ECO:0000256" key="4">
    <source>
        <dbReference type="ARBA" id="ARBA00023136"/>
    </source>
</evidence>
<proteinExistence type="predicted"/>
<dbReference type="AlphaFoldDB" id="A0ABC9Q0Q8"/>
<keyword evidence="4 5" id="KW-0472">Membrane</keyword>
<keyword evidence="2 5" id="KW-0812">Transmembrane</keyword>
<dbReference type="EMBL" id="AIDT01000005">
    <property type="protein sequence ID" value="EIA14431.1"/>
    <property type="molecule type" value="Genomic_DNA"/>
</dbReference>
<dbReference type="Proteomes" id="UP000003093">
    <property type="component" value="Unassembled WGS sequence"/>
</dbReference>
<protein>
    <recommendedName>
        <fullName evidence="8">DoxX family protein</fullName>
    </recommendedName>
</protein>
<evidence type="ECO:0000256" key="2">
    <source>
        <dbReference type="ARBA" id="ARBA00022692"/>
    </source>
</evidence>
<feature type="transmembrane region" description="Helical" evidence="5">
    <location>
        <begin position="80"/>
        <end position="105"/>
    </location>
</feature>
<feature type="transmembrane region" description="Helical" evidence="5">
    <location>
        <begin position="111"/>
        <end position="130"/>
    </location>
</feature>
<evidence type="ECO:0000313" key="7">
    <source>
        <dbReference type="Proteomes" id="UP000003093"/>
    </source>
</evidence>
<name>A0ABC9Q0Q8_STAA5</name>
<organism evidence="6 7">
    <name type="scientific">Staphylococcus aureus subsp. aureus DR10</name>
    <dbReference type="NCBI Taxonomy" id="1155079"/>
    <lineage>
        <taxon>Bacteria</taxon>
        <taxon>Bacillati</taxon>
        <taxon>Bacillota</taxon>
        <taxon>Bacilli</taxon>
        <taxon>Bacillales</taxon>
        <taxon>Staphylococcaceae</taxon>
        <taxon>Staphylococcus</taxon>
    </lineage>
</organism>
<comment type="subcellular location">
    <subcellularLocation>
        <location evidence="1">Membrane</location>
        <topology evidence="1">Multi-pass membrane protein</topology>
    </subcellularLocation>
</comment>
<keyword evidence="3 5" id="KW-1133">Transmembrane helix</keyword>
<evidence type="ECO:0000256" key="1">
    <source>
        <dbReference type="ARBA" id="ARBA00004141"/>
    </source>
</evidence>
<sequence>MNIMNKLLLLVTFIIRVGSGIVMLMQGYEKLTGGFTLKGLVPVIANNTDSPEWYKWFFANIVAHTTSLFDIIVPLGEIAIGLGLIFGVFAYAASFFGAFVMINYILADMIFTYPLQLTFFILLLMSHSLLKQISLKEIINYFRGRKNRGEKIDDPLTDRG</sequence>
<dbReference type="GO" id="GO:0016020">
    <property type="term" value="C:membrane"/>
    <property type="evidence" value="ECO:0007669"/>
    <property type="project" value="UniProtKB-SubCell"/>
</dbReference>
<reference evidence="6 7" key="1">
    <citation type="journal article" date="2012" name="MBio">
        <title>Identification of a highly transmissible animal-independent Staphylococcus aureus ST398 clone with distinct genomic and cell adhesion properties.</title>
        <authorList>
            <person name="Uhlemann A.C."/>
            <person name="Porcella S.F."/>
            <person name="Trivedi S."/>
            <person name="Sullivan S.B."/>
            <person name="Hafer C."/>
            <person name="Kennedy A.D."/>
            <person name="Barbian K.D."/>
            <person name="McCarthy A.J."/>
            <person name="Street C."/>
            <person name="Hirschberg D.L."/>
            <person name="Lipkin W.I."/>
            <person name="Lindsay J.A."/>
            <person name="DeLeo F.R."/>
            <person name="Lowy F.D."/>
        </authorList>
    </citation>
    <scope>NUCLEOTIDE SEQUENCE [LARGE SCALE GENOMIC DNA]</scope>
    <source>
        <strain evidence="6 7">DR10</strain>
    </source>
</reference>
<dbReference type="InterPro" id="IPR032808">
    <property type="entry name" value="DoxX"/>
</dbReference>
<evidence type="ECO:0008006" key="8">
    <source>
        <dbReference type="Google" id="ProtNLM"/>
    </source>
</evidence>
<evidence type="ECO:0000256" key="3">
    <source>
        <dbReference type="ARBA" id="ARBA00022989"/>
    </source>
</evidence>
<gene>
    <name evidence="6" type="ORF">ST398NM02_0784</name>
</gene>
<evidence type="ECO:0000256" key="5">
    <source>
        <dbReference type="SAM" id="Phobius"/>
    </source>
</evidence>